<keyword evidence="7" id="KW-1185">Reference proteome</keyword>
<accession>A0A2T2N3A8</accession>
<dbReference type="InterPro" id="IPR012132">
    <property type="entry name" value="GMC_OxRdtase"/>
</dbReference>
<feature type="domain" description="Glucose-methanol-choline oxidoreductase N-terminal" evidence="5">
    <location>
        <begin position="92"/>
        <end position="115"/>
    </location>
</feature>
<evidence type="ECO:0000313" key="7">
    <source>
        <dbReference type="Proteomes" id="UP000240883"/>
    </source>
</evidence>
<protein>
    <submittedName>
        <fullName evidence="6">Choline dehydrogenase</fullName>
    </submittedName>
</protein>
<dbReference type="PROSITE" id="PS00623">
    <property type="entry name" value="GMC_OXRED_1"/>
    <property type="match status" value="1"/>
</dbReference>
<gene>
    <name evidence="6" type="ORF">BS50DRAFT_640622</name>
</gene>
<dbReference type="Pfam" id="PF00732">
    <property type="entry name" value="GMC_oxred_N"/>
    <property type="match status" value="1"/>
</dbReference>
<evidence type="ECO:0000313" key="6">
    <source>
        <dbReference type="EMBL" id="PSN59911.1"/>
    </source>
</evidence>
<proteinExistence type="inferred from homology"/>
<feature type="binding site" evidence="3">
    <location>
        <position position="242"/>
    </location>
    <ligand>
        <name>FAD</name>
        <dbReference type="ChEBI" id="CHEBI:57692"/>
    </ligand>
</feature>
<evidence type="ECO:0000256" key="3">
    <source>
        <dbReference type="PIRSR" id="PIRSR000137-2"/>
    </source>
</evidence>
<dbReference type="InterPro" id="IPR000172">
    <property type="entry name" value="GMC_OxRdtase_N"/>
</dbReference>
<dbReference type="EMBL" id="KZ678152">
    <property type="protein sequence ID" value="PSN59911.1"/>
    <property type="molecule type" value="Genomic_DNA"/>
</dbReference>
<comment type="similarity">
    <text evidence="1 4">Belongs to the GMC oxidoreductase family.</text>
</comment>
<dbReference type="AlphaFoldDB" id="A0A2T2N3A8"/>
<dbReference type="Proteomes" id="UP000240883">
    <property type="component" value="Unassembled WGS sequence"/>
</dbReference>
<dbReference type="PANTHER" id="PTHR11552:SF115">
    <property type="entry name" value="DEHYDROGENASE XPTC-RELATED"/>
    <property type="match status" value="1"/>
</dbReference>
<dbReference type="PIRSF" id="PIRSF000137">
    <property type="entry name" value="Alcohol_oxidase"/>
    <property type="match status" value="1"/>
</dbReference>
<dbReference type="SUPFAM" id="SSF51905">
    <property type="entry name" value="FAD/NAD(P)-binding domain"/>
    <property type="match status" value="1"/>
</dbReference>
<dbReference type="SUPFAM" id="SSF54373">
    <property type="entry name" value="FAD-linked reductases, C-terminal domain"/>
    <property type="match status" value="1"/>
</dbReference>
<evidence type="ECO:0000256" key="2">
    <source>
        <dbReference type="PIRSR" id="PIRSR000137-1"/>
    </source>
</evidence>
<dbReference type="PANTHER" id="PTHR11552">
    <property type="entry name" value="GLUCOSE-METHANOL-CHOLINE GMC OXIDOREDUCTASE"/>
    <property type="match status" value="1"/>
</dbReference>
<feature type="active site" description="Proton acceptor" evidence="2">
    <location>
        <position position="580"/>
    </location>
</feature>
<dbReference type="Gene3D" id="3.30.560.10">
    <property type="entry name" value="Glucose Oxidase, domain 3"/>
    <property type="match status" value="1"/>
</dbReference>
<sequence length="599" mass="66044">MPGAFAGSAHSSPHQPKFDYIIVGGGLSGLVVANRLSEAKNVTVIVIENGAIDDRPATSIPYLTNLNTANYYDITSGPEPFMGNKTWQVHVGNVVGGSSVVNGMQWDRGADADYDAWEQLGNLGWGYRGLRKYFKKSTHFHGPSEAIRKHFNITYDASVYGNGPVKLSIPSYQYEDYASIMKSYVSRGDIPHSREGLSRPIGTFWTPNSINNDTKERCHARKAYYDPVKDRKNLILMPNTHVDEILFSNDTKPAAIGVRITSNINATTSLVYAKKEVVLAAGGVFTPHLLMLSGVGPKDVLSDAGIPLKKDLAAVGSNFQDHQVLNMVFQLSNQSVPNLDMILTYPDTEFNATAADLYTENRTGPWTFSRGNAALFLPFKYFSKKYQNITTLISKQNATHYLPERYLNNVALLKGYLKQREILISHYLSEDAAVGEWPIQPWGRSGAAIQKPLSRGILMLNSTNPAGNPIVVRHAFQNPVDKMVLGEVVRWNRQHWQSPHLARYAPNETVPGPQYTSDEEIFYGGIKTASLNPTWAHSSGACPMMPEKLGGCVDSDLRVYGVDNLRVVDASILPLIPAAHLQATMYAVAEKAADIIKRG</sequence>
<dbReference type="OrthoDB" id="269227at2759"/>
<dbReference type="InterPro" id="IPR007867">
    <property type="entry name" value="GMC_OxRtase_C"/>
</dbReference>
<dbReference type="Gene3D" id="3.50.50.60">
    <property type="entry name" value="FAD/NAD(P)-binding domain"/>
    <property type="match status" value="1"/>
</dbReference>
<feature type="binding site" evidence="3">
    <location>
        <position position="94"/>
    </location>
    <ligand>
        <name>FAD</name>
        <dbReference type="ChEBI" id="CHEBI:57692"/>
    </ligand>
</feature>
<evidence type="ECO:0000259" key="5">
    <source>
        <dbReference type="PROSITE" id="PS00623"/>
    </source>
</evidence>
<reference evidence="6 7" key="1">
    <citation type="journal article" date="2018" name="Front. Microbiol.">
        <title>Genome-Wide Analysis of Corynespora cassiicola Leaf Fall Disease Putative Effectors.</title>
        <authorList>
            <person name="Lopez D."/>
            <person name="Ribeiro S."/>
            <person name="Label P."/>
            <person name="Fumanal B."/>
            <person name="Venisse J.S."/>
            <person name="Kohler A."/>
            <person name="de Oliveira R.R."/>
            <person name="Labutti K."/>
            <person name="Lipzen A."/>
            <person name="Lail K."/>
            <person name="Bauer D."/>
            <person name="Ohm R.A."/>
            <person name="Barry K.W."/>
            <person name="Spatafora J."/>
            <person name="Grigoriev I.V."/>
            <person name="Martin F.M."/>
            <person name="Pujade-Renaud V."/>
        </authorList>
    </citation>
    <scope>NUCLEOTIDE SEQUENCE [LARGE SCALE GENOMIC DNA]</scope>
    <source>
        <strain evidence="6 7">Philippines</strain>
    </source>
</reference>
<dbReference type="GO" id="GO:0044550">
    <property type="term" value="P:secondary metabolite biosynthetic process"/>
    <property type="evidence" value="ECO:0007669"/>
    <property type="project" value="TreeGrafter"/>
</dbReference>
<dbReference type="GO" id="GO:0050660">
    <property type="term" value="F:flavin adenine dinucleotide binding"/>
    <property type="evidence" value="ECO:0007669"/>
    <property type="project" value="InterPro"/>
</dbReference>
<keyword evidence="3 4" id="KW-0274">FAD</keyword>
<keyword evidence="4" id="KW-0285">Flavoprotein</keyword>
<dbReference type="Pfam" id="PF05199">
    <property type="entry name" value="GMC_oxred_C"/>
    <property type="match status" value="1"/>
</dbReference>
<name>A0A2T2N3A8_CORCC</name>
<evidence type="ECO:0000256" key="4">
    <source>
        <dbReference type="RuleBase" id="RU003968"/>
    </source>
</evidence>
<evidence type="ECO:0000256" key="1">
    <source>
        <dbReference type="ARBA" id="ARBA00010790"/>
    </source>
</evidence>
<feature type="active site" description="Proton donor" evidence="2">
    <location>
        <position position="537"/>
    </location>
</feature>
<dbReference type="GO" id="GO:0016614">
    <property type="term" value="F:oxidoreductase activity, acting on CH-OH group of donors"/>
    <property type="evidence" value="ECO:0007669"/>
    <property type="project" value="InterPro"/>
</dbReference>
<organism evidence="6 7">
    <name type="scientific">Corynespora cassiicola Philippines</name>
    <dbReference type="NCBI Taxonomy" id="1448308"/>
    <lineage>
        <taxon>Eukaryota</taxon>
        <taxon>Fungi</taxon>
        <taxon>Dikarya</taxon>
        <taxon>Ascomycota</taxon>
        <taxon>Pezizomycotina</taxon>
        <taxon>Dothideomycetes</taxon>
        <taxon>Pleosporomycetidae</taxon>
        <taxon>Pleosporales</taxon>
        <taxon>Corynesporascaceae</taxon>
        <taxon>Corynespora</taxon>
    </lineage>
</organism>
<comment type="cofactor">
    <cofactor evidence="3">
        <name>FAD</name>
        <dbReference type="ChEBI" id="CHEBI:57692"/>
    </cofactor>
</comment>
<dbReference type="InterPro" id="IPR036188">
    <property type="entry name" value="FAD/NAD-bd_sf"/>
</dbReference>